<organism evidence="2 3">
    <name type="scientific">Prevotella brunnea</name>
    <dbReference type="NCBI Taxonomy" id="2508867"/>
    <lineage>
        <taxon>Bacteria</taxon>
        <taxon>Pseudomonadati</taxon>
        <taxon>Bacteroidota</taxon>
        <taxon>Bacteroidia</taxon>
        <taxon>Bacteroidales</taxon>
        <taxon>Prevotellaceae</taxon>
        <taxon>Prevotella</taxon>
    </lineage>
</organism>
<proteinExistence type="predicted"/>
<accession>A0A5C8GK30</accession>
<dbReference type="GO" id="GO:0004668">
    <property type="term" value="F:protein-arginine deiminase activity"/>
    <property type="evidence" value="ECO:0007669"/>
    <property type="project" value="InterPro"/>
</dbReference>
<dbReference type="Pfam" id="PF04371">
    <property type="entry name" value="PAD_porph"/>
    <property type="match status" value="1"/>
</dbReference>
<dbReference type="RefSeq" id="WP_147785535.1">
    <property type="nucleotide sequence ID" value="NZ_SDIK01000029.1"/>
</dbReference>
<dbReference type="OrthoDB" id="9808013at2"/>
<keyword evidence="3" id="KW-1185">Reference proteome</keyword>
<gene>
    <name evidence="2" type="ORF">ETF27_04340</name>
</gene>
<sequence>MNTKERNKFRLPAEWEPQSGILLMWPHEATGWKPYLDNINEIFLQLADAITHREHLLVVTPRPEQTRTLLKSRLSVNQQERVHFRKCDTNDTWARDVAPISLISEDVSKRFLLLDFRFNGWGMKFAAEKDNEMNQKLHLSGTFNGTLENQKDFVLEGGSIETDGKGTLFTTTACLTAPNRNQPLKKPDLERNLINLFPNTKKVVWIEHGNLIGDDTDGHIDTILRCAPNDTLLYNGTDDTSDPHYEDLKALEEQIAALRTPEGRSYRLLKVQLPKPMFWDGERLPATYANFVILNNAVIVPTYQQPDLDKLAMQTIKKAFPQHEIIGIDASTVVRQHGSLHCLTMQFPKSCLTLS</sequence>
<dbReference type="Gene3D" id="3.75.10.10">
    <property type="entry name" value="L-arginine/glycine Amidinotransferase, Chain A"/>
    <property type="match status" value="1"/>
</dbReference>
<dbReference type="GO" id="GO:0047632">
    <property type="term" value="F:agmatine deiminase activity"/>
    <property type="evidence" value="ECO:0007669"/>
    <property type="project" value="TreeGrafter"/>
</dbReference>
<evidence type="ECO:0000256" key="1">
    <source>
        <dbReference type="ARBA" id="ARBA00022801"/>
    </source>
</evidence>
<dbReference type="AlphaFoldDB" id="A0A5C8GK30"/>
<evidence type="ECO:0000313" key="2">
    <source>
        <dbReference type="EMBL" id="TXJ62450.1"/>
    </source>
</evidence>
<dbReference type="InterPro" id="IPR007466">
    <property type="entry name" value="Peptidyl-Arg-deiminase_porph"/>
</dbReference>
<keyword evidence="1" id="KW-0378">Hydrolase</keyword>
<dbReference type="SUPFAM" id="SSF55909">
    <property type="entry name" value="Pentein"/>
    <property type="match status" value="1"/>
</dbReference>
<dbReference type="PANTHER" id="PTHR31377">
    <property type="entry name" value="AGMATINE DEIMINASE-RELATED"/>
    <property type="match status" value="1"/>
</dbReference>
<dbReference type="Proteomes" id="UP000321612">
    <property type="component" value="Unassembled WGS sequence"/>
</dbReference>
<dbReference type="EMBL" id="SDIK01000029">
    <property type="protein sequence ID" value="TXJ62450.1"/>
    <property type="molecule type" value="Genomic_DNA"/>
</dbReference>
<name>A0A5C8GK30_9BACT</name>
<dbReference type="GO" id="GO:0009446">
    <property type="term" value="P:putrescine biosynthetic process"/>
    <property type="evidence" value="ECO:0007669"/>
    <property type="project" value="InterPro"/>
</dbReference>
<reference evidence="3" key="1">
    <citation type="submission" date="2019-05" db="EMBL/GenBank/DDBJ databases">
        <title>Prevotella brunnea sp. nov., isolated from a wound of a patient.</title>
        <authorList>
            <person name="Buhl M."/>
        </authorList>
    </citation>
    <scope>NUCLEOTIDE SEQUENCE [LARGE SCALE GENOMIC DNA]</scope>
    <source>
        <strain evidence="3">A2672</strain>
    </source>
</reference>
<protein>
    <submittedName>
        <fullName evidence="2">Agmatine deiminase family protein</fullName>
    </submittedName>
</protein>
<evidence type="ECO:0000313" key="3">
    <source>
        <dbReference type="Proteomes" id="UP000321612"/>
    </source>
</evidence>
<comment type="caution">
    <text evidence="2">The sequence shown here is derived from an EMBL/GenBank/DDBJ whole genome shotgun (WGS) entry which is preliminary data.</text>
</comment>
<dbReference type="PANTHER" id="PTHR31377:SF0">
    <property type="entry name" value="AGMATINE DEIMINASE-RELATED"/>
    <property type="match status" value="1"/>
</dbReference>